<evidence type="ECO:0000256" key="1">
    <source>
        <dbReference type="SAM" id="MobiDB-lite"/>
    </source>
</evidence>
<dbReference type="PANTHER" id="PTHR36513">
    <property type="entry name" value="ABC TRANSMEMBRANE TYPE-1 DOMAIN-CONTAINING PROTEIN"/>
    <property type="match status" value="1"/>
</dbReference>
<dbReference type="Proteomes" id="UP000273982">
    <property type="component" value="Chromosome"/>
</dbReference>
<organism evidence="2 3">
    <name type="scientific">Methylocystis rosea</name>
    <dbReference type="NCBI Taxonomy" id="173366"/>
    <lineage>
        <taxon>Bacteria</taxon>
        <taxon>Pseudomonadati</taxon>
        <taxon>Pseudomonadota</taxon>
        <taxon>Alphaproteobacteria</taxon>
        <taxon>Hyphomicrobiales</taxon>
        <taxon>Methylocystaceae</taxon>
        <taxon>Methylocystis</taxon>
    </lineage>
</organism>
<protein>
    <submittedName>
        <fullName evidence="2">Alpha/beta hydrolase</fullName>
    </submittedName>
</protein>
<feature type="region of interest" description="Disordered" evidence="1">
    <location>
        <begin position="395"/>
        <end position="423"/>
    </location>
</feature>
<dbReference type="InterPro" id="IPR029058">
    <property type="entry name" value="AB_hydrolase_fold"/>
</dbReference>
<proteinExistence type="predicted"/>
<name>A0A3G8M6J5_9HYPH</name>
<dbReference type="InterPro" id="IPR010297">
    <property type="entry name" value="DUF900_hydrolase"/>
</dbReference>
<evidence type="ECO:0000313" key="2">
    <source>
        <dbReference type="EMBL" id="AZG76822.1"/>
    </source>
</evidence>
<gene>
    <name evidence="2" type="ORF">EHO51_08810</name>
</gene>
<dbReference type="EMBL" id="CP034086">
    <property type="protein sequence ID" value="AZG76822.1"/>
    <property type="molecule type" value="Genomic_DNA"/>
</dbReference>
<keyword evidence="2" id="KW-0378">Hydrolase</keyword>
<dbReference type="SUPFAM" id="SSF53474">
    <property type="entry name" value="alpha/beta-Hydrolases"/>
    <property type="match status" value="1"/>
</dbReference>
<dbReference type="GO" id="GO:0016787">
    <property type="term" value="F:hydrolase activity"/>
    <property type="evidence" value="ECO:0007669"/>
    <property type="project" value="UniProtKB-KW"/>
</dbReference>
<dbReference type="Gene3D" id="3.40.50.1820">
    <property type="entry name" value="alpha/beta hydrolase"/>
    <property type="match status" value="1"/>
</dbReference>
<evidence type="ECO:0000313" key="3">
    <source>
        <dbReference type="Proteomes" id="UP000273982"/>
    </source>
</evidence>
<dbReference type="Pfam" id="PF05990">
    <property type="entry name" value="DUF900"/>
    <property type="match status" value="1"/>
</dbReference>
<accession>A0A3G8M6J5</accession>
<dbReference type="AlphaFoldDB" id="A0A3G8M6J5"/>
<dbReference type="KEGG" id="mros:EHO51_08810"/>
<dbReference type="PANTHER" id="PTHR36513:SF1">
    <property type="entry name" value="TRANSMEMBRANE PROTEIN"/>
    <property type="match status" value="1"/>
</dbReference>
<reference evidence="2 3" key="1">
    <citation type="submission" date="2018-11" db="EMBL/GenBank/DDBJ databases">
        <title>Genome squencing of methanotrophic bacteria isolated from alkaline groundwater in Korea.</title>
        <authorList>
            <person name="Nguyen L.N."/>
        </authorList>
    </citation>
    <scope>NUCLEOTIDE SEQUENCE [LARGE SCALE GENOMIC DNA]</scope>
    <source>
        <strain evidence="2 3">GW6</strain>
    </source>
</reference>
<sequence>MVAFFRQKRRWRGEAPQSKRAAADSVPNRRWIEPTNLRTHGKETLTRLCALLIAASLGGCVSDGMRMVDGHVGNAVSLASGAQGEPSDVAIFVASTRRSEGATDDGRAHFSLTSIGVPLNHRAGSLERPSFGGADRRRHFTVLSKRNMDEREFYGEVASHVSGRIGNSRDVLLYVHGFNTGVEEARFRLAQIVADGRFSGVPALFTWNSRGGLFNYESDKEAATVSRDALEKFVVELSRTPGVGRIHVLAHSMGAWLTMETLRGVAQSGHPDLDGKLGEVMLAAPDIDLNVFRQQVARVDPRHVSIFVANNDRALSLASRIAGDRPRLGAMNPTNPEDKSELDRLGVAVHDISSFSTDFVGHGAFAEAPDVVRKIGAQLTAPRPGEAETQAVIDASGGTAPVGPPPLNQKVEVQPLAPLAAAQ</sequence>